<name>A0AAD6BX17_9EURO</name>
<dbReference type="EMBL" id="JAPVEA010000008">
    <property type="protein sequence ID" value="KAJ5438499.1"/>
    <property type="molecule type" value="Genomic_DNA"/>
</dbReference>
<dbReference type="InterPro" id="IPR051089">
    <property type="entry name" value="prtT"/>
</dbReference>
<sequence length="382" mass="43390">MSAVIRAIASRAVRPETYQSHVAAVDTLIMQTFQGPITDLLGVYAMIVFLTWTGRTRLMGYVASVATELKLHEAAIVIGDQDTEHTPELVENARAWFTFCCLDLQTNLSKPYVINNMRQYLGYAKYLVMSPYHRPVDNRICAYIQGFIITGDLKGKLQNSQMRSKPLPQAAIDLLTSSDEAVDKWLHEMTNKFHPLYQTFSEKQDRNRLLVPFAFMKLYINGLVLQGMGSADDLKSDPVRIEFIRRALESASLMIETQHESTNFRRSFKYSIDYTGIPLYYAISFILKALPLAYSFVDPRHLLNRVEQAAEIFEEGGAQDTANELRRDSDRIAALTQTVLSRRAIQSSDGDIPLSELFDIPSFIEEMTWDENFPALGIFPSE</sequence>
<dbReference type="AlphaFoldDB" id="A0AAD6BX17"/>
<evidence type="ECO:0000256" key="5">
    <source>
        <dbReference type="ARBA" id="ARBA00023242"/>
    </source>
</evidence>
<evidence type="ECO:0000313" key="6">
    <source>
        <dbReference type="EMBL" id="KAJ5438499.1"/>
    </source>
</evidence>
<organism evidence="6 7">
    <name type="scientific">Penicillium daleae</name>
    <dbReference type="NCBI Taxonomy" id="63821"/>
    <lineage>
        <taxon>Eukaryota</taxon>
        <taxon>Fungi</taxon>
        <taxon>Dikarya</taxon>
        <taxon>Ascomycota</taxon>
        <taxon>Pezizomycotina</taxon>
        <taxon>Eurotiomycetes</taxon>
        <taxon>Eurotiomycetidae</taxon>
        <taxon>Eurotiales</taxon>
        <taxon>Aspergillaceae</taxon>
        <taxon>Penicillium</taxon>
    </lineage>
</organism>
<dbReference type="GO" id="GO:0000981">
    <property type="term" value="F:DNA-binding transcription factor activity, RNA polymerase II-specific"/>
    <property type="evidence" value="ECO:0007669"/>
    <property type="project" value="TreeGrafter"/>
</dbReference>
<keyword evidence="2" id="KW-0805">Transcription regulation</keyword>
<dbReference type="GO" id="GO:0000976">
    <property type="term" value="F:transcription cis-regulatory region binding"/>
    <property type="evidence" value="ECO:0007669"/>
    <property type="project" value="TreeGrafter"/>
</dbReference>
<evidence type="ECO:0008006" key="8">
    <source>
        <dbReference type="Google" id="ProtNLM"/>
    </source>
</evidence>
<gene>
    <name evidence="6" type="ORF">N7458_009497</name>
</gene>
<evidence type="ECO:0000256" key="4">
    <source>
        <dbReference type="ARBA" id="ARBA00023163"/>
    </source>
</evidence>
<comment type="subcellular location">
    <subcellularLocation>
        <location evidence="1">Nucleus</location>
    </subcellularLocation>
</comment>
<keyword evidence="4" id="KW-0804">Transcription</keyword>
<evidence type="ECO:0000256" key="1">
    <source>
        <dbReference type="ARBA" id="ARBA00004123"/>
    </source>
</evidence>
<dbReference type="Proteomes" id="UP001213681">
    <property type="component" value="Unassembled WGS sequence"/>
</dbReference>
<proteinExistence type="predicted"/>
<dbReference type="RefSeq" id="XP_056761728.1">
    <property type="nucleotide sequence ID" value="XM_056912879.1"/>
</dbReference>
<evidence type="ECO:0000256" key="3">
    <source>
        <dbReference type="ARBA" id="ARBA00023125"/>
    </source>
</evidence>
<reference evidence="6" key="2">
    <citation type="journal article" date="2023" name="IMA Fungus">
        <title>Comparative genomic study of the Penicillium genus elucidates a diverse pangenome and 15 lateral gene transfer events.</title>
        <authorList>
            <person name="Petersen C."/>
            <person name="Sorensen T."/>
            <person name="Nielsen M.R."/>
            <person name="Sondergaard T.E."/>
            <person name="Sorensen J.L."/>
            <person name="Fitzpatrick D.A."/>
            <person name="Frisvad J.C."/>
            <person name="Nielsen K.L."/>
        </authorList>
    </citation>
    <scope>NUCLEOTIDE SEQUENCE</scope>
    <source>
        <strain evidence="6">IBT 16125</strain>
    </source>
</reference>
<protein>
    <recommendedName>
        <fullName evidence="8">Transcription factor domain-containing protein</fullName>
    </recommendedName>
</protein>
<dbReference type="PANTHER" id="PTHR31845:SF17">
    <property type="entry name" value="ZN(II)2CYS6 TRANSCRIPTION FACTOR (EUROFUNG)"/>
    <property type="match status" value="1"/>
</dbReference>
<accession>A0AAD6BX17</accession>
<evidence type="ECO:0000256" key="2">
    <source>
        <dbReference type="ARBA" id="ARBA00023015"/>
    </source>
</evidence>
<keyword evidence="7" id="KW-1185">Reference proteome</keyword>
<dbReference type="GeneID" id="81603122"/>
<keyword evidence="5" id="KW-0539">Nucleus</keyword>
<comment type="caution">
    <text evidence="6">The sequence shown here is derived from an EMBL/GenBank/DDBJ whole genome shotgun (WGS) entry which is preliminary data.</text>
</comment>
<reference evidence="6" key="1">
    <citation type="submission" date="2022-12" db="EMBL/GenBank/DDBJ databases">
        <authorList>
            <person name="Petersen C."/>
        </authorList>
    </citation>
    <scope>NUCLEOTIDE SEQUENCE</scope>
    <source>
        <strain evidence="6">IBT 16125</strain>
    </source>
</reference>
<dbReference type="PANTHER" id="PTHR31845">
    <property type="entry name" value="FINGER DOMAIN PROTEIN, PUTATIVE-RELATED"/>
    <property type="match status" value="1"/>
</dbReference>
<evidence type="ECO:0000313" key="7">
    <source>
        <dbReference type="Proteomes" id="UP001213681"/>
    </source>
</evidence>
<keyword evidence="3" id="KW-0238">DNA-binding</keyword>
<dbReference type="GO" id="GO:0005634">
    <property type="term" value="C:nucleus"/>
    <property type="evidence" value="ECO:0007669"/>
    <property type="project" value="UniProtKB-SubCell"/>
</dbReference>